<sequence>MSGLKRFCTVIYVLANLFVLGALTLTWYGPWTAEACALLYLEPYAIAVLVCLVVSGVGLLVLLLRAIFARRKVRTVEVATVDGGVISVTRDAIAAQASHIVEADGTCSASRVRVDARARGHVRVHVRVLPHETVDVVAKGAELHEELIEGLAAVCGSTVEDVSLEFIEPESVTVAGPDDEGEAHGSARAADKAAEPDSTSEITVSMGSSAAPVRDDEREA</sequence>
<comment type="caution">
    <text evidence="3">The sequence shown here is derived from an EMBL/GenBank/DDBJ whole genome shotgun (WGS) entry which is preliminary data.</text>
</comment>
<dbReference type="NCBIfam" id="NF033218">
    <property type="entry name" value="anchor_AmaP"/>
    <property type="match status" value="1"/>
</dbReference>
<dbReference type="Proteomes" id="UP000824062">
    <property type="component" value="Unassembled WGS sequence"/>
</dbReference>
<dbReference type="AlphaFoldDB" id="A0A9D2F0T1"/>
<feature type="transmembrane region" description="Helical" evidence="2">
    <location>
        <begin position="7"/>
        <end position="29"/>
    </location>
</feature>
<keyword evidence="2" id="KW-0472">Membrane</keyword>
<dbReference type="EMBL" id="DXBM01000067">
    <property type="protein sequence ID" value="HIZ46982.1"/>
    <property type="molecule type" value="Genomic_DNA"/>
</dbReference>
<accession>A0A9D2F0T1</accession>
<feature type="region of interest" description="Disordered" evidence="1">
    <location>
        <begin position="173"/>
        <end position="220"/>
    </location>
</feature>
<feature type="compositionally biased region" description="Basic and acidic residues" evidence="1">
    <location>
        <begin position="182"/>
        <end position="195"/>
    </location>
</feature>
<reference evidence="3" key="2">
    <citation type="submission" date="2021-04" db="EMBL/GenBank/DDBJ databases">
        <authorList>
            <person name="Gilroy R."/>
        </authorList>
    </citation>
    <scope>NUCLEOTIDE SEQUENCE</scope>
    <source>
        <strain evidence="3">ChiHjej12B11-14209</strain>
    </source>
</reference>
<feature type="compositionally biased region" description="Polar residues" evidence="1">
    <location>
        <begin position="197"/>
        <end position="208"/>
    </location>
</feature>
<organism evidence="3 4">
    <name type="scientific">Candidatus Olsenella pullistercoris</name>
    <dbReference type="NCBI Taxonomy" id="2838712"/>
    <lineage>
        <taxon>Bacteria</taxon>
        <taxon>Bacillati</taxon>
        <taxon>Actinomycetota</taxon>
        <taxon>Coriobacteriia</taxon>
        <taxon>Coriobacteriales</taxon>
        <taxon>Atopobiaceae</taxon>
        <taxon>Olsenella</taxon>
    </lineage>
</organism>
<feature type="transmembrane region" description="Helical" evidence="2">
    <location>
        <begin position="44"/>
        <end position="64"/>
    </location>
</feature>
<evidence type="ECO:0000313" key="3">
    <source>
        <dbReference type="EMBL" id="HIZ46982.1"/>
    </source>
</evidence>
<protein>
    <submittedName>
        <fullName evidence="3">Alkaline shock response membrane anchor protein AmaP</fullName>
    </submittedName>
</protein>
<gene>
    <name evidence="3" type="primary">amaP</name>
    <name evidence="3" type="ORF">IAA19_08220</name>
</gene>
<proteinExistence type="predicted"/>
<keyword evidence="2" id="KW-0812">Transmembrane</keyword>
<evidence type="ECO:0000256" key="1">
    <source>
        <dbReference type="SAM" id="MobiDB-lite"/>
    </source>
</evidence>
<reference evidence="3" key="1">
    <citation type="journal article" date="2021" name="PeerJ">
        <title>Extensive microbial diversity within the chicken gut microbiome revealed by metagenomics and culture.</title>
        <authorList>
            <person name="Gilroy R."/>
            <person name="Ravi A."/>
            <person name="Getino M."/>
            <person name="Pursley I."/>
            <person name="Horton D.L."/>
            <person name="Alikhan N.F."/>
            <person name="Baker D."/>
            <person name="Gharbi K."/>
            <person name="Hall N."/>
            <person name="Watson M."/>
            <person name="Adriaenssens E.M."/>
            <person name="Foster-Nyarko E."/>
            <person name="Jarju S."/>
            <person name="Secka A."/>
            <person name="Antonio M."/>
            <person name="Oren A."/>
            <person name="Chaudhuri R.R."/>
            <person name="La Ragione R."/>
            <person name="Hildebrand F."/>
            <person name="Pallen M.J."/>
        </authorList>
    </citation>
    <scope>NUCLEOTIDE SEQUENCE</scope>
    <source>
        <strain evidence="3">ChiHjej12B11-14209</strain>
    </source>
</reference>
<keyword evidence="2" id="KW-1133">Transmembrane helix</keyword>
<evidence type="ECO:0000256" key="2">
    <source>
        <dbReference type="SAM" id="Phobius"/>
    </source>
</evidence>
<evidence type="ECO:0000313" key="4">
    <source>
        <dbReference type="Proteomes" id="UP000824062"/>
    </source>
</evidence>
<name>A0A9D2F0T1_9ACTN</name>